<proteinExistence type="predicted"/>
<dbReference type="EMBL" id="OR769219">
    <property type="protein sequence ID" value="WQJ51641.1"/>
    <property type="molecule type" value="Genomic_DNA"/>
</dbReference>
<evidence type="ECO:0000313" key="2">
    <source>
        <dbReference type="Proteomes" id="UP001348805"/>
    </source>
</evidence>
<keyword evidence="2" id="KW-1185">Reference proteome</keyword>
<reference evidence="1 2" key="1">
    <citation type="submission" date="2023-11" db="EMBL/GenBank/DDBJ databases">
        <authorList>
            <person name="Cook R."/>
            <person name="Crisci M."/>
            <person name="Pye H."/>
            <person name="Adriaenssens E."/>
            <person name="Santini J."/>
        </authorList>
    </citation>
    <scope>NUCLEOTIDE SEQUENCE [LARGE SCALE GENOMIC DNA]</scope>
    <source>
        <strain evidence="1">Lak_Megaphage_RVC_AP3_GC26</strain>
    </source>
</reference>
<name>A0ABZ0Z3P4_9CAUD</name>
<accession>A0ABZ0Z3P4</accession>
<sequence>MKKVKNRQLFNTYTGKEKIELFNRYYGKIYLEPISEDSYQLIGPENIYTFMRVGFKDLGKCRTDYTNIQFIDPDGGPYISVGSIIGTHNEVITNIICVKVEKKAVYIIEVKKEDQKD</sequence>
<protein>
    <submittedName>
        <fullName evidence="1">Uncharacterized protein</fullName>
    </submittedName>
</protein>
<dbReference type="Proteomes" id="UP001348805">
    <property type="component" value="Segment"/>
</dbReference>
<evidence type="ECO:0000313" key="1">
    <source>
        <dbReference type="EMBL" id="WQJ51641.1"/>
    </source>
</evidence>
<organism evidence="1 2">
    <name type="scientific">phage Lak_Megaphage_RVC_AP3_GC26</name>
    <dbReference type="NCBI Taxonomy" id="3109225"/>
    <lineage>
        <taxon>Viruses</taxon>
        <taxon>Duplodnaviria</taxon>
        <taxon>Heunggongvirae</taxon>
        <taxon>Uroviricota</taxon>
        <taxon>Caudoviricetes</taxon>
        <taxon>Caudoviricetes code 15 clade</taxon>
    </lineage>
</organism>